<dbReference type="Proteomes" id="UP000634136">
    <property type="component" value="Unassembled WGS sequence"/>
</dbReference>
<protein>
    <recommendedName>
        <fullName evidence="4">Secreted protein</fullName>
    </recommendedName>
</protein>
<name>A0A835C852_9FABA</name>
<sequence length="81" mass="9376">MATRRRQWRPILLLLHRASSFVIHGYIDSAPSFSIHPSIDYTPLFTIHRSIAFNHLLFANPTPSSNFRSAQMCLVQYSILF</sequence>
<evidence type="ECO:0000313" key="2">
    <source>
        <dbReference type="EMBL" id="KAF7833131.1"/>
    </source>
</evidence>
<keyword evidence="3" id="KW-1185">Reference proteome</keyword>
<feature type="signal peptide" evidence="1">
    <location>
        <begin position="1"/>
        <end position="20"/>
    </location>
</feature>
<feature type="chain" id="PRO_5032364404" description="Secreted protein" evidence="1">
    <location>
        <begin position="21"/>
        <end position="81"/>
    </location>
</feature>
<proteinExistence type="predicted"/>
<evidence type="ECO:0000313" key="3">
    <source>
        <dbReference type="Proteomes" id="UP000634136"/>
    </source>
</evidence>
<dbReference type="AlphaFoldDB" id="A0A835C852"/>
<dbReference type="EMBL" id="JAAIUW010000005">
    <property type="protein sequence ID" value="KAF7833131.1"/>
    <property type="molecule type" value="Genomic_DNA"/>
</dbReference>
<comment type="caution">
    <text evidence="2">The sequence shown here is derived from an EMBL/GenBank/DDBJ whole genome shotgun (WGS) entry which is preliminary data.</text>
</comment>
<reference evidence="2" key="1">
    <citation type="submission" date="2020-09" db="EMBL/GenBank/DDBJ databases">
        <title>Genome-Enabled Discovery of Anthraquinone Biosynthesis in Senna tora.</title>
        <authorList>
            <person name="Kang S.-H."/>
            <person name="Pandey R.P."/>
            <person name="Lee C.-M."/>
            <person name="Sim J.-S."/>
            <person name="Jeong J.-T."/>
            <person name="Choi B.-S."/>
            <person name="Jung M."/>
            <person name="Ginzburg D."/>
            <person name="Zhao K."/>
            <person name="Won S.Y."/>
            <person name="Oh T.-J."/>
            <person name="Yu Y."/>
            <person name="Kim N.-H."/>
            <person name="Lee O.R."/>
            <person name="Lee T.-H."/>
            <person name="Bashyal P."/>
            <person name="Kim T.-S."/>
            <person name="Lee W.-H."/>
            <person name="Kawkins C."/>
            <person name="Kim C.-K."/>
            <person name="Kim J.S."/>
            <person name="Ahn B.O."/>
            <person name="Rhee S.Y."/>
            <person name="Sohng J.K."/>
        </authorList>
    </citation>
    <scope>NUCLEOTIDE SEQUENCE</scope>
    <source>
        <tissue evidence="2">Leaf</tissue>
    </source>
</reference>
<accession>A0A835C852</accession>
<gene>
    <name evidence="2" type="ORF">G2W53_015464</name>
</gene>
<evidence type="ECO:0000256" key="1">
    <source>
        <dbReference type="SAM" id="SignalP"/>
    </source>
</evidence>
<organism evidence="2 3">
    <name type="scientific">Senna tora</name>
    <dbReference type="NCBI Taxonomy" id="362788"/>
    <lineage>
        <taxon>Eukaryota</taxon>
        <taxon>Viridiplantae</taxon>
        <taxon>Streptophyta</taxon>
        <taxon>Embryophyta</taxon>
        <taxon>Tracheophyta</taxon>
        <taxon>Spermatophyta</taxon>
        <taxon>Magnoliopsida</taxon>
        <taxon>eudicotyledons</taxon>
        <taxon>Gunneridae</taxon>
        <taxon>Pentapetalae</taxon>
        <taxon>rosids</taxon>
        <taxon>fabids</taxon>
        <taxon>Fabales</taxon>
        <taxon>Fabaceae</taxon>
        <taxon>Caesalpinioideae</taxon>
        <taxon>Cassia clade</taxon>
        <taxon>Senna</taxon>
    </lineage>
</organism>
<evidence type="ECO:0008006" key="4">
    <source>
        <dbReference type="Google" id="ProtNLM"/>
    </source>
</evidence>
<keyword evidence="1" id="KW-0732">Signal</keyword>